<dbReference type="EnsemblBacteria" id="AAV45974">
    <property type="protein sequence ID" value="AAV45974"/>
    <property type="gene ID" value="rrnAC1009"/>
</dbReference>
<dbReference type="EMBL" id="CP039138">
    <property type="protein sequence ID" value="QCP90743.1"/>
    <property type="molecule type" value="Genomic_DNA"/>
</dbReference>
<dbReference type="AlphaFoldDB" id="Q5V3C8"/>
<keyword evidence="4" id="KW-1185">Reference proteome</keyword>
<name>Q5V3C8_HALMA</name>
<sequence>MAVESPDKQAESPTTSGPARFSERYLQVEMPGEEGPDGQQHYPSHTDGCYYDRVESCCTFCYLRKTFDAF</sequence>
<dbReference type="Proteomes" id="UP000298722">
    <property type="component" value="Chromosome"/>
</dbReference>
<dbReference type="EMBL" id="AY596297">
    <property type="protein sequence ID" value="AAV45974.1"/>
    <property type="molecule type" value="Genomic_DNA"/>
</dbReference>
<dbReference type="KEGG" id="hma:rrnAC1009"/>
<evidence type="ECO:0000313" key="3">
    <source>
        <dbReference type="EMBL" id="QCP90743.1"/>
    </source>
</evidence>
<accession>Q5V3C8</accession>
<gene>
    <name evidence="2" type="ordered locus">rrnAC1009</name>
    <name evidence="3" type="ORF">E6P14_07640</name>
</gene>
<dbReference type="PaxDb" id="272569-rrnAC1009"/>
<dbReference type="GeneID" id="40152017"/>
<reference evidence="2 4" key="1">
    <citation type="journal article" date="2004" name="Genome Res.">
        <title>Genome sequence of Haloarcula marismortui: a halophilic archaeon from the Dead Sea.</title>
        <authorList>
            <person name="Baliga N.S."/>
            <person name="Bonneau R."/>
            <person name="Facciotti M.T."/>
            <person name="Pan M."/>
            <person name="Glusman G."/>
            <person name="Deutsch E.W."/>
            <person name="Shannon P."/>
            <person name="Chiu Y."/>
            <person name="Weng R.S."/>
            <person name="Gan R.R."/>
            <person name="Hung P."/>
            <person name="Date S.V."/>
            <person name="Marcotte E."/>
            <person name="Hood L."/>
            <person name="Ng W.V."/>
        </authorList>
    </citation>
    <scope>NUCLEOTIDE SEQUENCE [LARGE SCALE GENOMIC DNA]</scope>
    <source>
        <strain evidence="2">ATCC 43049</strain>
        <strain evidence="4">ATCC 43049 / DSM 3752 / JCM 8966 / VKM B-1809</strain>
    </source>
</reference>
<evidence type="ECO:0000313" key="4">
    <source>
        <dbReference type="Proteomes" id="UP000001169"/>
    </source>
</evidence>
<evidence type="ECO:0000313" key="5">
    <source>
        <dbReference type="Proteomes" id="UP000298722"/>
    </source>
</evidence>
<reference evidence="3 5" key="2">
    <citation type="submission" date="2019-04" db="EMBL/GenBank/DDBJ databases">
        <title>Methylomes of two halophilic Archaea, Haloarcula marismortui and Haloferax mediterranei.</title>
        <authorList>
            <person name="DasSarma S."/>
            <person name="DasSarma P."/>
            <person name="DasSarma S."/>
            <person name="Fomenkov A."/>
            <person name="Vincze T."/>
            <person name="Anton B.P."/>
            <person name="Roberts R.J."/>
        </authorList>
    </citation>
    <scope>NUCLEOTIDE SEQUENCE [LARGE SCALE GENOMIC DNA]</scope>
    <source>
        <strain evidence="3 5">ATCC 43049</strain>
    </source>
</reference>
<dbReference type="PATRIC" id="fig|272569.17.peg.1736"/>
<organism evidence="2 4">
    <name type="scientific">Haloarcula marismortui (strain ATCC 43049 / DSM 3752 / JCM 8966 / VKM B-1809)</name>
    <name type="common">Halobacterium marismortui</name>
    <dbReference type="NCBI Taxonomy" id="272569"/>
    <lineage>
        <taxon>Archaea</taxon>
        <taxon>Methanobacteriati</taxon>
        <taxon>Methanobacteriota</taxon>
        <taxon>Stenosarchaea group</taxon>
        <taxon>Halobacteria</taxon>
        <taxon>Halobacteriales</taxon>
        <taxon>Haloarculaceae</taxon>
        <taxon>Haloarcula</taxon>
    </lineage>
</organism>
<dbReference type="Proteomes" id="UP000001169">
    <property type="component" value="Chromosome I"/>
</dbReference>
<dbReference type="HOGENOM" id="CLU_2748033_0_0_2"/>
<feature type="compositionally biased region" description="Basic and acidic residues" evidence="1">
    <location>
        <begin position="1"/>
        <end position="10"/>
    </location>
</feature>
<dbReference type="RefSeq" id="WP_011223373.1">
    <property type="nucleotide sequence ID" value="NC_006396.1"/>
</dbReference>
<evidence type="ECO:0000313" key="2">
    <source>
        <dbReference type="EMBL" id="AAV45974.1"/>
    </source>
</evidence>
<protein>
    <submittedName>
        <fullName evidence="2">Uncharacterized protein</fullName>
    </submittedName>
</protein>
<proteinExistence type="predicted"/>
<feature type="region of interest" description="Disordered" evidence="1">
    <location>
        <begin position="1"/>
        <end position="45"/>
    </location>
</feature>
<evidence type="ECO:0000256" key="1">
    <source>
        <dbReference type="SAM" id="MobiDB-lite"/>
    </source>
</evidence>